<reference evidence="1" key="1">
    <citation type="journal article" date="2019" name="Sci. Rep.">
        <title>Draft genome of Tanacetum cinerariifolium, the natural source of mosquito coil.</title>
        <authorList>
            <person name="Yamashiro T."/>
            <person name="Shiraishi A."/>
            <person name="Satake H."/>
            <person name="Nakayama K."/>
        </authorList>
    </citation>
    <scope>NUCLEOTIDE SEQUENCE</scope>
</reference>
<feature type="non-terminal residue" evidence="1">
    <location>
        <position position="1"/>
    </location>
</feature>
<organism evidence="1">
    <name type="scientific">Tanacetum cinerariifolium</name>
    <name type="common">Dalmatian daisy</name>
    <name type="synonym">Chrysanthemum cinerariifolium</name>
    <dbReference type="NCBI Taxonomy" id="118510"/>
    <lineage>
        <taxon>Eukaryota</taxon>
        <taxon>Viridiplantae</taxon>
        <taxon>Streptophyta</taxon>
        <taxon>Embryophyta</taxon>
        <taxon>Tracheophyta</taxon>
        <taxon>Spermatophyta</taxon>
        <taxon>Magnoliopsida</taxon>
        <taxon>eudicotyledons</taxon>
        <taxon>Gunneridae</taxon>
        <taxon>Pentapetalae</taxon>
        <taxon>asterids</taxon>
        <taxon>campanulids</taxon>
        <taxon>Asterales</taxon>
        <taxon>Asteraceae</taxon>
        <taxon>Asteroideae</taxon>
        <taxon>Anthemideae</taxon>
        <taxon>Anthemidinae</taxon>
        <taxon>Tanacetum</taxon>
    </lineage>
</organism>
<evidence type="ECO:0000313" key="1">
    <source>
        <dbReference type="EMBL" id="GFB18790.1"/>
    </source>
</evidence>
<dbReference type="AlphaFoldDB" id="A0A699KZQ3"/>
<name>A0A699KZQ3_TANCI</name>
<accession>A0A699KZQ3</accession>
<protein>
    <submittedName>
        <fullName evidence="1">Uncharacterized mitochondrial protein AtMg00810-like</fullName>
    </submittedName>
</protein>
<proteinExistence type="predicted"/>
<gene>
    <name evidence="1" type="ORF">Tci_690761</name>
</gene>
<sequence length="85" mass="9389">KDDGIFINQDKYVAEILRKFGLTDGKSASTPILLKDLDGEDVDEVHNKRLSIRELYIDILAMQKWTVVAPSSTEAEYVAAASCSA</sequence>
<comment type="caution">
    <text evidence="1">The sequence shown here is derived from an EMBL/GenBank/DDBJ whole genome shotgun (WGS) entry which is preliminary data.</text>
</comment>
<dbReference type="EMBL" id="BKCJ010571169">
    <property type="protein sequence ID" value="GFB18790.1"/>
    <property type="molecule type" value="Genomic_DNA"/>
</dbReference>